<evidence type="ECO:0000256" key="1">
    <source>
        <dbReference type="SAM" id="MobiDB-lite"/>
    </source>
</evidence>
<comment type="caution">
    <text evidence="2">The sequence shown here is derived from an EMBL/GenBank/DDBJ whole genome shotgun (WGS) entry which is preliminary data.</text>
</comment>
<dbReference type="AlphaFoldDB" id="A0A5B7GMW3"/>
<dbReference type="Proteomes" id="UP000324222">
    <property type="component" value="Unassembled WGS sequence"/>
</dbReference>
<evidence type="ECO:0000313" key="2">
    <source>
        <dbReference type="EMBL" id="MPC58815.1"/>
    </source>
</evidence>
<gene>
    <name evidence="2" type="ORF">E2C01_052824</name>
</gene>
<accession>A0A5B7GMW3</accession>
<reference evidence="2 3" key="1">
    <citation type="submission" date="2019-05" db="EMBL/GenBank/DDBJ databases">
        <title>Another draft genome of Portunus trituberculatus and its Hox gene families provides insights of decapod evolution.</title>
        <authorList>
            <person name="Jeong J.-H."/>
            <person name="Song I."/>
            <person name="Kim S."/>
            <person name="Choi T."/>
            <person name="Kim D."/>
            <person name="Ryu S."/>
            <person name="Kim W."/>
        </authorList>
    </citation>
    <scope>NUCLEOTIDE SEQUENCE [LARGE SCALE GENOMIC DNA]</scope>
    <source>
        <tissue evidence="2">Muscle</tissue>
    </source>
</reference>
<organism evidence="2 3">
    <name type="scientific">Portunus trituberculatus</name>
    <name type="common">Swimming crab</name>
    <name type="synonym">Neptunus trituberculatus</name>
    <dbReference type="NCBI Taxonomy" id="210409"/>
    <lineage>
        <taxon>Eukaryota</taxon>
        <taxon>Metazoa</taxon>
        <taxon>Ecdysozoa</taxon>
        <taxon>Arthropoda</taxon>
        <taxon>Crustacea</taxon>
        <taxon>Multicrustacea</taxon>
        <taxon>Malacostraca</taxon>
        <taxon>Eumalacostraca</taxon>
        <taxon>Eucarida</taxon>
        <taxon>Decapoda</taxon>
        <taxon>Pleocyemata</taxon>
        <taxon>Brachyura</taxon>
        <taxon>Eubrachyura</taxon>
        <taxon>Portunoidea</taxon>
        <taxon>Portunidae</taxon>
        <taxon>Portuninae</taxon>
        <taxon>Portunus</taxon>
    </lineage>
</organism>
<sequence>MPSQPRHVLSSLVLLPAPLRPAPPRTDSPAQQQVRGVGMQGGGRGLEGRYTSLTHIPAEGLNNLSPVLSSPLRLQTFQRHQVLKNQT</sequence>
<proteinExistence type="predicted"/>
<protein>
    <submittedName>
        <fullName evidence="2">Uncharacterized protein</fullName>
    </submittedName>
</protein>
<evidence type="ECO:0000313" key="3">
    <source>
        <dbReference type="Proteomes" id="UP000324222"/>
    </source>
</evidence>
<name>A0A5B7GMW3_PORTR</name>
<feature type="region of interest" description="Disordered" evidence="1">
    <location>
        <begin position="17"/>
        <end position="49"/>
    </location>
</feature>
<keyword evidence="3" id="KW-1185">Reference proteome</keyword>
<dbReference type="EMBL" id="VSRR010016014">
    <property type="protein sequence ID" value="MPC58815.1"/>
    <property type="molecule type" value="Genomic_DNA"/>
</dbReference>